<dbReference type="Gene3D" id="3.90.180.10">
    <property type="entry name" value="Medium-chain alcohol dehydrogenases, catalytic domain"/>
    <property type="match status" value="1"/>
</dbReference>
<organism evidence="1 2">
    <name type="scientific">Planobispora rosea</name>
    <dbReference type="NCBI Taxonomy" id="35762"/>
    <lineage>
        <taxon>Bacteria</taxon>
        <taxon>Bacillati</taxon>
        <taxon>Actinomycetota</taxon>
        <taxon>Actinomycetes</taxon>
        <taxon>Streptosporangiales</taxon>
        <taxon>Streptosporangiaceae</taxon>
        <taxon>Planobispora</taxon>
    </lineage>
</organism>
<accession>A0A8J3S2U2</accession>
<protein>
    <submittedName>
        <fullName evidence="1">Uncharacterized protein</fullName>
    </submittedName>
</protein>
<dbReference type="Pfam" id="PF13602">
    <property type="entry name" value="ADH_zinc_N_2"/>
    <property type="match status" value="1"/>
</dbReference>
<dbReference type="AlphaFoldDB" id="A0A8J3S2U2"/>
<comment type="caution">
    <text evidence="1">The sequence shown here is derived from an EMBL/GenBank/DDBJ whole genome shotgun (WGS) entry which is preliminary data.</text>
</comment>
<dbReference type="Proteomes" id="UP000655044">
    <property type="component" value="Unassembled WGS sequence"/>
</dbReference>
<name>A0A8J3S2U2_PLARO</name>
<dbReference type="EMBL" id="BOOI01000032">
    <property type="protein sequence ID" value="GIH85150.1"/>
    <property type="molecule type" value="Genomic_DNA"/>
</dbReference>
<evidence type="ECO:0000313" key="2">
    <source>
        <dbReference type="Proteomes" id="UP000655044"/>
    </source>
</evidence>
<reference evidence="1" key="1">
    <citation type="submission" date="2021-01" db="EMBL/GenBank/DDBJ databases">
        <title>Whole genome shotgun sequence of Planobispora rosea NBRC 15558.</title>
        <authorList>
            <person name="Komaki H."/>
            <person name="Tamura T."/>
        </authorList>
    </citation>
    <scope>NUCLEOTIDE SEQUENCE</scope>
    <source>
        <strain evidence="1">NBRC 15558</strain>
    </source>
</reference>
<gene>
    <name evidence="1" type="ORF">Pro02_35580</name>
</gene>
<proteinExistence type="predicted"/>
<keyword evidence="2" id="KW-1185">Reference proteome</keyword>
<sequence length="46" mass="4717">MAEMARLLAAGVLGPGRPTVYELAEGPKALAELEARATVGKLALLP</sequence>
<evidence type="ECO:0000313" key="1">
    <source>
        <dbReference type="EMBL" id="GIH85150.1"/>
    </source>
</evidence>